<reference evidence="2 3" key="1">
    <citation type="submission" date="2017-02" db="EMBL/GenBank/DDBJ databases">
        <title>Complete genome sequences of Mycobacterium kansasii strains isolated from rhesus macaques.</title>
        <authorList>
            <person name="Panda A."/>
            <person name="Nagaraj S."/>
            <person name="Zhao X."/>
            <person name="Tettelin H."/>
            <person name="Detolla L.J."/>
        </authorList>
    </citation>
    <scope>NUCLEOTIDE SEQUENCE [LARGE SCALE GENOMIC DNA]</scope>
    <source>
        <strain evidence="2 3">11-3813</strain>
    </source>
</reference>
<feature type="domain" description="Acyl-protein synthetase LuxE" evidence="1">
    <location>
        <begin position="19"/>
        <end position="85"/>
    </location>
</feature>
<dbReference type="AlphaFoldDB" id="A0A1V3X9M0"/>
<protein>
    <submittedName>
        <fullName evidence="2">Acyl-synthetase, LuxE family protein</fullName>
    </submittedName>
</protein>
<dbReference type="GO" id="GO:0008218">
    <property type="term" value="P:bioluminescence"/>
    <property type="evidence" value="ECO:0007669"/>
    <property type="project" value="InterPro"/>
</dbReference>
<dbReference type="EMBL" id="MVBM01000003">
    <property type="protein sequence ID" value="OOK75800.1"/>
    <property type="molecule type" value="Genomic_DNA"/>
</dbReference>
<dbReference type="InterPro" id="IPR007534">
    <property type="entry name" value="LuxE"/>
</dbReference>
<evidence type="ECO:0000259" key="1">
    <source>
        <dbReference type="Pfam" id="PF04443"/>
    </source>
</evidence>
<name>A0A1V3X9M0_MYCKA</name>
<sequence length="110" mass="12229">MDLVTMLGMPGDALRAPAYEARTSLTNALRKAFEHHFQHNGFYRAQCDAAGVTPADIHDYGDLHRIPLLPVGMFKQTGAHVLLTSAWKTSRWRSALRAPAECRRSLAGIR</sequence>
<dbReference type="InterPro" id="IPR042099">
    <property type="entry name" value="ANL_N_sf"/>
</dbReference>
<evidence type="ECO:0000313" key="3">
    <source>
        <dbReference type="Proteomes" id="UP000189229"/>
    </source>
</evidence>
<comment type="caution">
    <text evidence="2">The sequence shown here is derived from an EMBL/GenBank/DDBJ whole genome shotgun (WGS) entry which is preliminary data.</text>
</comment>
<dbReference type="Proteomes" id="UP000189229">
    <property type="component" value="Unassembled WGS sequence"/>
</dbReference>
<proteinExistence type="predicted"/>
<accession>A0A1V3X9M0</accession>
<evidence type="ECO:0000313" key="2">
    <source>
        <dbReference type="EMBL" id="OOK75800.1"/>
    </source>
</evidence>
<dbReference type="Pfam" id="PF04443">
    <property type="entry name" value="LuxE"/>
    <property type="match status" value="1"/>
</dbReference>
<dbReference type="GO" id="GO:0047474">
    <property type="term" value="F:long-chain fatty acid--protein ligase activity"/>
    <property type="evidence" value="ECO:0007669"/>
    <property type="project" value="InterPro"/>
</dbReference>
<gene>
    <name evidence="2" type="ORF">BZL30_4225</name>
</gene>
<dbReference type="Gene3D" id="3.40.50.12780">
    <property type="entry name" value="N-terminal domain of ligase-like"/>
    <property type="match status" value="1"/>
</dbReference>
<organism evidence="2 3">
    <name type="scientific">Mycobacterium kansasii</name>
    <dbReference type="NCBI Taxonomy" id="1768"/>
    <lineage>
        <taxon>Bacteria</taxon>
        <taxon>Bacillati</taxon>
        <taxon>Actinomycetota</taxon>
        <taxon>Actinomycetes</taxon>
        <taxon>Mycobacteriales</taxon>
        <taxon>Mycobacteriaceae</taxon>
        <taxon>Mycobacterium</taxon>
    </lineage>
</organism>